<dbReference type="InterPro" id="IPR045052">
    <property type="entry name" value="Copine"/>
</dbReference>
<dbReference type="CDD" id="cd04048">
    <property type="entry name" value="C2A_Copine"/>
    <property type="match status" value="1"/>
</dbReference>
<dbReference type="PROSITE" id="PS50004">
    <property type="entry name" value="C2"/>
    <property type="match status" value="2"/>
</dbReference>
<keyword evidence="4" id="KW-1185">Reference proteome</keyword>
<evidence type="ECO:0000256" key="1">
    <source>
        <dbReference type="ARBA" id="ARBA00009048"/>
    </source>
</evidence>
<comment type="caution">
    <text evidence="3">The sequence shown here is derived from an EMBL/GenBank/DDBJ whole genome shotgun (WGS) entry which is preliminary data.</text>
</comment>
<dbReference type="SUPFAM" id="SSF53300">
    <property type="entry name" value="vWA-like"/>
    <property type="match status" value="1"/>
</dbReference>
<dbReference type="SUPFAM" id="SSF49562">
    <property type="entry name" value="C2 domain (Calcium/lipid-binding domain, CaLB)"/>
    <property type="match status" value="2"/>
</dbReference>
<dbReference type="InterPro" id="IPR000008">
    <property type="entry name" value="C2_dom"/>
</dbReference>
<feature type="domain" description="C2" evidence="2">
    <location>
        <begin position="1"/>
        <end position="101"/>
    </location>
</feature>
<feature type="domain" description="C2" evidence="2">
    <location>
        <begin position="110"/>
        <end position="233"/>
    </location>
</feature>
<dbReference type="GO" id="GO:0005544">
    <property type="term" value="F:calcium-dependent phospholipid binding"/>
    <property type="evidence" value="ECO:0007669"/>
    <property type="project" value="InterPro"/>
</dbReference>
<dbReference type="InterPro" id="IPR037768">
    <property type="entry name" value="C2B_Copine"/>
</dbReference>
<dbReference type="PANTHER" id="PTHR10857:SF106">
    <property type="entry name" value="C2 DOMAIN-CONTAINING PROTEIN"/>
    <property type="match status" value="1"/>
</dbReference>
<dbReference type="AlphaFoldDB" id="A0A1Y1Y5S0"/>
<dbReference type="OrthoDB" id="5855668at2759"/>
<gene>
    <name evidence="3" type="ORF">K493DRAFT_338343</name>
</gene>
<dbReference type="Proteomes" id="UP000193498">
    <property type="component" value="Unassembled WGS sequence"/>
</dbReference>
<reference evidence="3 4" key="1">
    <citation type="submission" date="2016-07" db="EMBL/GenBank/DDBJ databases">
        <title>Pervasive Adenine N6-methylation of Active Genes in Fungi.</title>
        <authorList>
            <consortium name="DOE Joint Genome Institute"/>
            <person name="Mondo S.J."/>
            <person name="Dannebaum R.O."/>
            <person name="Kuo R.C."/>
            <person name="Labutti K."/>
            <person name="Haridas S."/>
            <person name="Kuo A."/>
            <person name="Salamov A."/>
            <person name="Ahrendt S.R."/>
            <person name="Lipzen A."/>
            <person name="Sullivan W."/>
            <person name="Andreopoulos W.B."/>
            <person name="Clum A."/>
            <person name="Lindquist E."/>
            <person name="Daum C."/>
            <person name="Ramamoorthy G.K."/>
            <person name="Gryganskyi A."/>
            <person name="Culley D."/>
            <person name="Magnuson J.K."/>
            <person name="James T.Y."/>
            <person name="O'Malley M.A."/>
            <person name="Stajich J.E."/>
            <person name="Spatafora J.W."/>
            <person name="Visel A."/>
            <person name="Grigoriev I.V."/>
        </authorList>
    </citation>
    <scope>NUCLEOTIDE SEQUENCE [LARGE SCALE GENOMIC DNA]</scope>
    <source>
        <strain evidence="3 4">CBS 931.73</strain>
    </source>
</reference>
<evidence type="ECO:0000313" key="3">
    <source>
        <dbReference type="EMBL" id="ORX93328.1"/>
    </source>
</evidence>
<dbReference type="Gene3D" id="2.60.40.150">
    <property type="entry name" value="C2 domain"/>
    <property type="match status" value="2"/>
</dbReference>
<evidence type="ECO:0000313" key="4">
    <source>
        <dbReference type="Proteomes" id="UP000193498"/>
    </source>
</evidence>
<protein>
    <submittedName>
        <fullName evidence="3">Copine-domain-containing protein</fullName>
    </submittedName>
</protein>
<dbReference type="InterPro" id="IPR035892">
    <property type="entry name" value="C2_domain_sf"/>
</dbReference>
<comment type="similarity">
    <text evidence="1">Belongs to the copine family.</text>
</comment>
<dbReference type="InterPro" id="IPR010734">
    <property type="entry name" value="Copine_C"/>
</dbReference>
<dbReference type="EMBL" id="MCFE01000239">
    <property type="protein sequence ID" value="ORX93328.1"/>
    <property type="molecule type" value="Genomic_DNA"/>
</dbReference>
<name>A0A1Y1Y5S0_9FUNG</name>
<sequence>MLQSSEYNVIANLEKPDSCLELRLACKWEEFGRTEYIENDANPKFLKTLRLEYRFADALPLRFHVYDIDDPTHSLENADSIGYLETTLSEIVSARDMVLEKQLVNPKYSDPGAIRIVAEEVVDYKDILNFHLSGRDLKKPSFFSRCKFFYRISRFQDDGSYVLVHQSEVQHKSTNPGWSPASVPVVNICNGDYERPLLIEVMDWSRFGNHTLIGHCSTTISELFAKIGCELSLSNKENEKSGIRGKVFVSACRIEKSDTFLDYLRAGAELSMTVAIDLSESNGKFADPTSLHFQSGTQYNYYQDAILSIGGILEPYDSDRKFPVYGFGAGLPGGANPPFFALNGNITQPEVIGARGIFNAYNNVVGNIVQTEPTLLAPLISSVCDKIEKGLAVPSVSGAQNYHILVIITDTYSDNIPLQGQINDMEDTVKAVIRGSKLPLSIVIVGIGSNDFANMSILDADESILEANGVEAERDIVQFVPMNEFCDGDLTKLTSEVLREVPTQYLQYMKSRNIKPIPVIDHRRTSWKLY</sequence>
<dbReference type="Pfam" id="PF07002">
    <property type="entry name" value="Copine"/>
    <property type="match status" value="1"/>
</dbReference>
<dbReference type="Pfam" id="PF00168">
    <property type="entry name" value="C2"/>
    <property type="match status" value="2"/>
</dbReference>
<accession>A0A1Y1Y5S0</accession>
<organism evidence="3 4">
    <name type="scientific">Basidiobolus meristosporus CBS 931.73</name>
    <dbReference type="NCBI Taxonomy" id="1314790"/>
    <lineage>
        <taxon>Eukaryota</taxon>
        <taxon>Fungi</taxon>
        <taxon>Fungi incertae sedis</taxon>
        <taxon>Zoopagomycota</taxon>
        <taxon>Entomophthoromycotina</taxon>
        <taxon>Basidiobolomycetes</taxon>
        <taxon>Basidiobolales</taxon>
        <taxon>Basidiobolaceae</taxon>
        <taxon>Basidiobolus</taxon>
    </lineage>
</organism>
<dbReference type="InterPro" id="IPR036465">
    <property type="entry name" value="vWFA_dom_sf"/>
</dbReference>
<dbReference type="GO" id="GO:0071277">
    <property type="term" value="P:cellular response to calcium ion"/>
    <property type="evidence" value="ECO:0007669"/>
    <property type="project" value="TreeGrafter"/>
</dbReference>
<proteinExistence type="inferred from homology"/>
<dbReference type="STRING" id="1314790.A0A1Y1Y5S0"/>
<dbReference type="InParanoid" id="A0A1Y1Y5S0"/>
<dbReference type="PANTHER" id="PTHR10857">
    <property type="entry name" value="COPINE"/>
    <property type="match status" value="1"/>
</dbReference>
<dbReference type="GO" id="GO:0005886">
    <property type="term" value="C:plasma membrane"/>
    <property type="evidence" value="ECO:0007669"/>
    <property type="project" value="TreeGrafter"/>
</dbReference>
<evidence type="ECO:0000259" key="2">
    <source>
        <dbReference type="PROSITE" id="PS50004"/>
    </source>
</evidence>
<dbReference type="CDD" id="cd04047">
    <property type="entry name" value="C2B_Copine"/>
    <property type="match status" value="1"/>
</dbReference>